<dbReference type="AlphaFoldDB" id="A0A0D7BBT2"/>
<evidence type="ECO:0000313" key="1">
    <source>
        <dbReference type="EMBL" id="KIY67685.1"/>
    </source>
</evidence>
<dbReference type="Proteomes" id="UP000054007">
    <property type="component" value="Unassembled WGS sequence"/>
</dbReference>
<organism evidence="1 2">
    <name type="scientific">Cylindrobasidium torrendii FP15055 ss-10</name>
    <dbReference type="NCBI Taxonomy" id="1314674"/>
    <lineage>
        <taxon>Eukaryota</taxon>
        <taxon>Fungi</taxon>
        <taxon>Dikarya</taxon>
        <taxon>Basidiomycota</taxon>
        <taxon>Agaricomycotina</taxon>
        <taxon>Agaricomycetes</taxon>
        <taxon>Agaricomycetidae</taxon>
        <taxon>Agaricales</taxon>
        <taxon>Marasmiineae</taxon>
        <taxon>Physalacriaceae</taxon>
        <taxon>Cylindrobasidium</taxon>
    </lineage>
</organism>
<dbReference type="EMBL" id="KN880520">
    <property type="protein sequence ID" value="KIY67685.1"/>
    <property type="molecule type" value="Genomic_DNA"/>
</dbReference>
<accession>A0A0D7BBT2</accession>
<proteinExistence type="predicted"/>
<reference evidence="1 2" key="1">
    <citation type="journal article" date="2015" name="Fungal Genet. Biol.">
        <title>Evolution of novel wood decay mechanisms in Agaricales revealed by the genome sequences of Fistulina hepatica and Cylindrobasidium torrendii.</title>
        <authorList>
            <person name="Floudas D."/>
            <person name="Held B.W."/>
            <person name="Riley R."/>
            <person name="Nagy L.G."/>
            <person name="Koehler G."/>
            <person name="Ransdell A.S."/>
            <person name="Younus H."/>
            <person name="Chow J."/>
            <person name="Chiniquy J."/>
            <person name="Lipzen A."/>
            <person name="Tritt A."/>
            <person name="Sun H."/>
            <person name="Haridas S."/>
            <person name="LaButti K."/>
            <person name="Ohm R.A."/>
            <person name="Kues U."/>
            <person name="Blanchette R.A."/>
            <person name="Grigoriev I.V."/>
            <person name="Minto R.E."/>
            <person name="Hibbett D.S."/>
        </authorList>
    </citation>
    <scope>NUCLEOTIDE SEQUENCE [LARGE SCALE GENOMIC DNA]</scope>
    <source>
        <strain evidence="1 2">FP15055 ss-10</strain>
    </source>
</reference>
<name>A0A0D7BBT2_9AGAR</name>
<sequence length="154" mass="17297">MGSTTDIYYITLDANVSKENARNLTYRSHARQINIETCRRISDLCEKLKETHDAEDVQVYRPTNCATLSKFGSHIVMPATAPSNVRRYTPRSLAFDLATYDLEELAAPILPYESTREVFISQDPSERPQIFIVLLSGVARGSSSSALVVQARPW</sequence>
<protein>
    <submittedName>
        <fullName evidence="1">Uncharacterized protein</fullName>
    </submittedName>
</protein>
<evidence type="ECO:0000313" key="2">
    <source>
        <dbReference type="Proteomes" id="UP000054007"/>
    </source>
</evidence>
<gene>
    <name evidence="1" type="ORF">CYLTODRAFT_490445</name>
</gene>
<keyword evidence="2" id="KW-1185">Reference proteome</keyword>